<sequence length="251" mass="26430">MMAASSMAVALLIANSITTFDYGWLAIAAGPVFGLAFGLSNGLLYTYLRLPSLIVTLATWFIGLGVATLLFPGRQPEILDGRITMLAIYKPFGLSFLVCIAFVVATIGVVLQNYSQFGRMSFAIGIDEKTTRLSGNSVRLHKILAFSFMGVLAGMGGAMISAQLAVGNPSAGQGFLFPTISAAVIGGTLLSGGKGGVLHSVNGVLILEVLRNGMVQLGVDPYLRHVVEGIIIIAALVVGNWQLRARTRVVK</sequence>
<dbReference type="CDD" id="cd06579">
    <property type="entry name" value="TM_PBP1_transp_AraH_like"/>
    <property type="match status" value="1"/>
</dbReference>
<accession>Q6W1K5</accession>
<keyword evidence="5 6" id="KW-0472">Membrane</keyword>
<dbReference type="InterPro" id="IPR001851">
    <property type="entry name" value="ABC_transp_permease"/>
</dbReference>
<evidence type="ECO:0000256" key="3">
    <source>
        <dbReference type="ARBA" id="ARBA00022692"/>
    </source>
</evidence>
<dbReference type="PANTHER" id="PTHR32196:SF63">
    <property type="entry name" value="INNER MEMBRANE ABC TRANSPORTER PERMEASE PROTEIN YJFF"/>
    <property type="match status" value="1"/>
</dbReference>
<feature type="transmembrane region" description="Helical" evidence="6">
    <location>
        <begin position="222"/>
        <end position="243"/>
    </location>
</feature>
<feature type="transmembrane region" description="Helical" evidence="6">
    <location>
        <begin position="53"/>
        <end position="72"/>
    </location>
</feature>
<feature type="transmembrane region" description="Helical" evidence="6">
    <location>
        <begin position="143"/>
        <end position="166"/>
    </location>
</feature>
<evidence type="ECO:0000256" key="2">
    <source>
        <dbReference type="ARBA" id="ARBA00022475"/>
    </source>
</evidence>
<evidence type="ECO:0000256" key="5">
    <source>
        <dbReference type="ARBA" id="ARBA00023136"/>
    </source>
</evidence>
<keyword evidence="3 6" id="KW-0812">Transmembrane</keyword>
<proteinExistence type="predicted"/>
<dbReference type="PANTHER" id="PTHR32196">
    <property type="entry name" value="ABC TRANSPORTER PERMEASE PROTEIN YPHD-RELATED-RELATED"/>
    <property type="match status" value="1"/>
</dbReference>
<comment type="subcellular location">
    <subcellularLocation>
        <location evidence="1">Cell membrane</location>
        <topology evidence="1">Multi-pass membrane protein</topology>
    </subcellularLocation>
</comment>
<organism evidence="7">
    <name type="scientific">Sinorhizobium fredii (strain NBRC 101917 / NGR234)</name>
    <dbReference type="NCBI Taxonomy" id="394"/>
    <lineage>
        <taxon>Bacteria</taxon>
        <taxon>Pseudomonadati</taxon>
        <taxon>Pseudomonadota</taxon>
        <taxon>Alphaproteobacteria</taxon>
        <taxon>Hyphomicrobiales</taxon>
        <taxon>Rhizobiaceae</taxon>
        <taxon>Sinorhizobium/Ensifer group</taxon>
        <taxon>Sinorhizobium</taxon>
    </lineage>
</organism>
<dbReference type="EMBL" id="AY316747">
    <property type="protein sequence ID" value="AAQ87363.1"/>
    <property type="molecule type" value="Genomic_DNA"/>
</dbReference>
<dbReference type="GO" id="GO:0022857">
    <property type="term" value="F:transmembrane transporter activity"/>
    <property type="evidence" value="ECO:0007669"/>
    <property type="project" value="InterPro"/>
</dbReference>
<gene>
    <name evidence="7" type="primary">rbsC</name>
    <name evidence="7" type="ORF">RNGR00236</name>
</gene>
<keyword evidence="7" id="KW-0614">Plasmid</keyword>
<keyword evidence="2" id="KW-1003">Cell membrane</keyword>
<protein>
    <submittedName>
        <fullName evidence="7">Ribose transport system permease protein rbsC</fullName>
    </submittedName>
</protein>
<dbReference type="GO" id="GO:0005886">
    <property type="term" value="C:plasma membrane"/>
    <property type="evidence" value="ECO:0007669"/>
    <property type="project" value="UniProtKB-SubCell"/>
</dbReference>
<evidence type="ECO:0000256" key="4">
    <source>
        <dbReference type="ARBA" id="ARBA00022989"/>
    </source>
</evidence>
<keyword evidence="4 6" id="KW-1133">Transmembrane helix</keyword>
<feature type="transmembrane region" description="Helical" evidence="6">
    <location>
        <begin position="26"/>
        <end position="46"/>
    </location>
</feature>
<reference evidence="7" key="1">
    <citation type="submission" date="2003-06" db="EMBL/GenBank/DDBJ databases">
        <title>Comparative DNA analysis of two large contigs of the Rhizobium sp. NGR234 megaplasmid 2.</title>
        <authorList>
            <person name="Broughton W.J."/>
            <person name="Perret X."/>
            <person name="Staehelin C."/>
            <person name="Schmitz R.A."/>
            <person name="Raasch C."/>
            <person name="Liesegang H."/>
            <person name="Gottschalk G."/>
            <person name="Streit W.R."/>
        </authorList>
    </citation>
    <scope>NUCLEOTIDE SEQUENCE</scope>
    <source>
        <strain evidence="7">NGR234</strain>
        <plasmid evidence="7">megaplasmid 2</plasmid>
    </source>
</reference>
<name>Q6W1K5_SINFN</name>
<feature type="transmembrane region" description="Helical" evidence="6">
    <location>
        <begin position="92"/>
        <end position="111"/>
    </location>
</feature>
<evidence type="ECO:0000256" key="6">
    <source>
        <dbReference type="SAM" id="Phobius"/>
    </source>
</evidence>
<dbReference type="AlphaFoldDB" id="Q6W1K5"/>
<evidence type="ECO:0000256" key="1">
    <source>
        <dbReference type="ARBA" id="ARBA00004651"/>
    </source>
</evidence>
<evidence type="ECO:0000313" key="7">
    <source>
        <dbReference type="EMBL" id="AAQ87363.1"/>
    </source>
</evidence>
<dbReference type="Pfam" id="PF02653">
    <property type="entry name" value="BPD_transp_2"/>
    <property type="match status" value="1"/>
</dbReference>
<geneLocation type="plasmid" evidence="7">
    <name>megaplasmid 2</name>
</geneLocation>